<protein>
    <submittedName>
        <fullName evidence="1">Uncharacterized protein</fullName>
    </submittedName>
</protein>
<dbReference type="EMBL" id="JAYKXP010000330">
    <property type="protein sequence ID" value="KAK7015143.1"/>
    <property type="molecule type" value="Genomic_DNA"/>
</dbReference>
<gene>
    <name evidence="1" type="ORF">VNI00_019191</name>
</gene>
<accession>A0AAW0AQW7</accession>
<reference evidence="1 2" key="1">
    <citation type="submission" date="2024-01" db="EMBL/GenBank/DDBJ databases">
        <title>A draft genome for a cacao thread blight-causing isolate of Paramarasmius palmivorus.</title>
        <authorList>
            <person name="Baruah I.K."/>
            <person name="Bukari Y."/>
            <person name="Amoako-Attah I."/>
            <person name="Meinhardt L.W."/>
            <person name="Bailey B.A."/>
            <person name="Cohen S.P."/>
        </authorList>
    </citation>
    <scope>NUCLEOTIDE SEQUENCE [LARGE SCALE GENOMIC DNA]</scope>
    <source>
        <strain evidence="1 2">GH-12</strain>
    </source>
</reference>
<dbReference type="AlphaFoldDB" id="A0AAW0AQW7"/>
<name>A0AAW0AQW7_9AGAR</name>
<evidence type="ECO:0000313" key="1">
    <source>
        <dbReference type="EMBL" id="KAK7015143.1"/>
    </source>
</evidence>
<comment type="caution">
    <text evidence="1">The sequence shown here is derived from an EMBL/GenBank/DDBJ whole genome shotgun (WGS) entry which is preliminary data.</text>
</comment>
<dbReference type="Proteomes" id="UP001383192">
    <property type="component" value="Unassembled WGS sequence"/>
</dbReference>
<evidence type="ECO:0000313" key="2">
    <source>
        <dbReference type="Proteomes" id="UP001383192"/>
    </source>
</evidence>
<sequence>MAAFFEKILALAAKLTVRMFYPEVGKALDDLENVYASALETGSLNFHIVHTMKRLRHNIPQDVDLIKKVQWYEEVKKLQYQLEQWESTKNSTCFMLTSRFLDHSSSAHRVSYVSKKTFEASV</sequence>
<organism evidence="1 2">
    <name type="scientific">Paramarasmius palmivorus</name>
    <dbReference type="NCBI Taxonomy" id="297713"/>
    <lineage>
        <taxon>Eukaryota</taxon>
        <taxon>Fungi</taxon>
        <taxon>Dikarya</taxon>
        <taxon>Basidiomycota</taxon>
        <taxon>Agaricomycotina</taxon>
        <taxon>Agaricomycetes</taxon>
        <taxon>Agaricomycetidae</taxon>
        <taxon>Agaricales</taxon>
        <taxon>Marasmiineae</taxon>
        <taxon>Marasmiaceae</taxon>
        <taxon>Paramarasmius</taxon>
    </lineage>
</organism>
<keyword evidence="2" id="KW-1185">Reference proteome</keyword>
<proteinExistence type="predicted"/>